<dbReference type="PANTHER" id="PTHR44591:SF19">
    <property type="entry name" value="TWO-COMPONENT RESPONSE REGULATOR-RELATED"/>
    <property type="match status" value="1"/>
</dbReference>
<feature type="modified residue" description="4-aspartylphosphate" evidence="4">
    <location>
        <position position="52"/>
    </location>
</feature>
<evidence type="ECO:0000256" key="4">
    <source>
        <dbReference type="PROSITE-ProRule" id="PRU00169"/>
    </source>
</evidence>
<dbReference type="InterPro" id="IPR011006">
    <property type="entry name" value="CheY-like_superfamily"/>
</dbReference>
<evidence type="ECO:0000256" key="1">
    <source>
        <dbReference type="ARBA" id="ARBA00018672"/>
    </source>
</evidence>
<feature type="domain" description="Response regulatory" evidence="5">
    <location>
        <begin position="3"/>
        <end position="118"/>
    </location>
</feature>
<dbReference type="RefSeq" id="WP_204662924.1">
    <property type="nucleotide sequence ID" value="NZ_JAFBDT010000005.1"/>
</dbReference>
<name>A0ABS2MPU6_9FIRM</name>
<keyword evidence="2 4" id="KW-0597">Phosphoprotein</keyword>
<evidence type="ECO:0000256" key="3">
    <source>
        <dbReference type="ARBA" id="ARBA00024867"/>
    </source>
</evidence>
<comment type="caution">
    <text evidence="6">The sequence shown here is derived from an EMBL/GenBank/DDBJ whole genome shotgun (WGS) entry which is preliminary data.</text>
</comment>
<evidence type="ECO:0000313" key="7">
    <source>
        <dbReference type="Proteomes" id="UP000767854"/>
    </source>
</evidence>
<sequence length="351" mass="40293">MPAILFVDDEPMILKSLKRSLNGEPYDQYYAGSGAEALEIMEKHVIDVILTDMRMPGMNGLELLKIVKQHYPNTVRIVLSGYTQISQMVVTINQGDIFRFILKPWDVDEELRPAIQEAIEYATFLANKQTDSERLEMRNQLYQNLLNKFDHKKKVLLQNLETLKHVNQTAFDEIEDLLIELNCDRNDLHAKKIRQAHKMARMVNLMFPVETVPMDYTLVAEKIASLLKRINLPIEPTLSKHDTVKVKGHGSVDLIPKVLMILIKIATAEHLISALHIEVSGNLDAELTVKERAPIYISILIDIQLEENETPGNFEANFNTLSDWLKPYMELRQVSKNGRQVINLKMPLEWG</sequence>
<evidence type="ECO:0000259" key="5">
    <source>
        <dbReference type="PROSITE" id="PS50110"/>
    </source>
</evidence>
<dbReference type="PANTHER" id="PTHR44591">
    <property type="entry name" value="STRESS RESPONSE REGULATOR PROTEIN 1"/>
    <property type="match status" value="1"/>
</dbReference>
<dbReference type="Pfam" id="PF00072">
    <property type="entry name" value="Response_reg"/>
    <property type="match status" value="1"/>
</dbReference>
<organism evidence="6 7">
    <name type="scientific">Fusibacter tunisiensis</name>
    <dbReference type="NCBI Taxonomy" id="1008308"/>
    <lineage>
        <taxon>Bacteria</taxon>
        <taxon>Bacillati</taxon>
        <taxon>Bacillota</taxon>
        <taxon>Clostridia</taxon>
        <taxon>Eubacteriales</taxon>
        <taxon>Eubacteriales Family XII. Incertae Sedis</taxon>
        <taxon>Fusibacter</taxon>
    </lineage>
</organism>
<comment type="function">
    <text evidence="3">May play the central regulatory role in sporulation. It may be an element of the effector pathway responsible for the activation of sporulation genes in response to nutritional stress. Spo0A may act in concert with spo0H (a sigma factor) to control the expression of some genes that are critical to the sporulation process.</text>
</comment>
<dbReference type="Proteomes" id="UP000767854">
    <property type="component" value="Unassembled WGS sequence"/>
</dbReference>
<accession>A0ABS2MPU6</accession>
<keyword evidence="7" id="KW-1185">Reference proteome</keyword>
<protein>
    <recommendedName>
        <fullName evidence="1">Stage 0 sporulation protein A homolog</fullName>
    </recommendedName>
</protein>
<proteinExistence type="predicted"/>
<dbReference type="PROSITE" id="PS50110">
    <property type="entry name" value="RESPONSE_REGULATORY"/>
    <property type="match status" value="1"/>
</dbReference>
<evidence type="ECO:0000256" key="2">
    <source>
        <dbReference type="ARBA" id="ARBA00022553"/>
    </source>
</evidence>
<dbReference type="InterPro" id="IPR050595">
    <property type="entry name" value="Bact_response_regulator"/>
</dbReference>
<dbReference type="EMBL" id="JAFBDT010000005">
    <property type="protein sequence ID" value="MBM7561427.1"/>
    <property type="molecule type" value="Genomic_DNA"/>
</dbReference>
<gene>
    <name evidence="6" type="ORF">JOC49_000947</name>
</gene>
<evidence type="ECO:0000313" key="6">
    <source>
        <dbReference type="EMBL" id="MBM7561427.1"/>
    </source>
</evidence>
<dbReference type="CDD" id="cd17569">
    <property type="entry name" value="REC_HupR-like"/>
    <property type="match status" value="1"/>
</dbReference>
<dbReference type="SUPFAM" id="SSF52172">
    <property type="entry name" value="CheY-like"/>
    <property type="match status" value="1"/>
</dbReference>
<reference evidence="6 7" key="1">
    <citation type="submission" date="2021-01" db="EMBL/GenBank/DDBJ databases">
        <title>Genomic Encyclopedia of Type Strains, Phase IV (KMG-IV): sequencing the most valuable type-strain genomes for metagenomic binning, comparative biology and taxonomic classification.</title>
        <authorList>
            <person name="Goeker M."/>
        </authorList>
    </citation>
    <scope>NUCLEOTIDE SEQUENCE [LARGE SCALE GENOMIC DNA]</scope>
    <source>
        <strain evidence="6 7">DSM 24436</strain>
    </source>
</reference>
<dbReference type="Gene3D" id="3.40.50.2300">
    <property type="match status" value="1"/>
</dbReference>
<dbReference type="SMART" id="SM00448">
    <property type="entry name" value="REC"/>
    <property type="match status" value="1"/>
</dbReference>
<dbReference type="InterPro" id="IPR001789">
    <property type="entry name" value="Sig_transdc_resp-reg_receiver"/>
</dbReference>